<feature type="domain" description="PPIase FKBP-type" evidence="6">
    <location>
        <begin position="122"/>
        <end position="226"/>
    </location>
</feature>
<dbReference type="Pfam" id="PF00254">
    <property type="entry name" value="FKBP_C"/>
    <property type="match status" value="1"/>
</dbReference>
<dbReference type="AlphaFoldDB" id="A0A9C7PS56"/>
<evidence type="ECO:0000259" key="6">
    <source>
        <dbReference type="PROSITE" id="PS50059"/>
    </source>
</evidence>
<protein>
    <recommendedName>
        <fullName evidence="2 5">peptidylprolyl isomerase</fullName>
        <ecNumber evidence="2 5">5.2.1.8</ecNumber>
    </recommendedName>
</protein>
<dbReference type="GO" id="GO:0003755">
    <property type="term" value="F:peptidyl-prolyl cis-trans isomerase activity"/>
    <property type="evidence" value="ECO:0007669"/>
    <property type="project" value="UniProtKB-KW"/>
</dbReference>
<name>A0A9C7PS56_9RHOD</name>
<evidence type="ECO:0000256" key="2">
    <source>
        <dbReference type="ARBA" id="ARBA00013194"/>
    </source>
</evidence>
<dbReference type="EMBL" id="BQMJ01000008">
    <property type="protein sequence ID" value="GJQ09441.1"/>
    <property type="molecule type" value="Genomic_DNA"/>
</dbReference>
<evidence type="ECO:0000256" key="3">
    <source>
        <dbReference type="ARBA" id="ARBA00023110"/>
    </source>
</evidence>
<evidence type="ECO:0000256" key="4">
    <source>
        <dbReference type="ARBA" id="ARBA00023235"/>
    </source>
</evidence>
<organism evidence="7 8">
    <name type="scientific">Galdieria partita</name>
    <dbReference type="NCBI Taxonomy" id="83374"/>
    <lineage>
        <taxon>Eukaryota</taxon>
        <taxon>Rhodophyta</taxon>
        <taxon>Bangiophyceae</taxon>
        <taxon>Galdieriales</taxon>
        <taxon>Galdieriaceae</taxon>
        <taxon>Galdieria</taxon>
    </lineage>
</organism>
<evidence type="ECO:0000313" key="8">
    <source>
        <dbReference type="Proteomes" id="UP001061958"/>
    </source>
</evidence>
<comment type="catalytic activity">
    <reaction evidence="1 5">
        <text>[protein]-peptidylproline (omega=180) = [protein]-peptidylproline (omega=0)</text>
        <dbReference type="Rhea" id="RHEA:16237"/>
        <dbReference type="Rhea" id="RHEA-COMP:10747"/>
        <dbReference type="Rhea" id="RHEA-COMP:10748"/>
        <dbReference type="ChEBI" id="CHEBI:83833"/>
        <dbReference type="ChEBI" id="CHEBI:83834"/>
        <dbReference type="EC" id="5.2.1.8"/>
    </reaction>
</comment>
<dbReference type="SUPFAM" id="SSF54534">
    <property type="entry name" value="FKBP-like"/>
    <property type="match status" value="1"/>
</dbReference>
<keyword evidence="8" id="KW-1185">Reference proteome</keyword>
<evidence type="ECO:0000313" key="7">
    <source>
        <dbReference type="EMBL" id="GJQ09441.1"/>
    </source>
</evidence>
<proteinExistence type="predicted"/>
<reference evidence="7" key="1">
    <citation type="journal article" date="2022" name="Proc. Natl. Acad. Sci. U.S.A.">
        <title>Life cycle and functional genomics of the unicellular red alga Galdieria for elucidating algal and plant evolution and industrial use.</title>
        <authorList>
            <person name="Hirooka S."/>
            <person name="Itabashi T."/>
            <person name="Ichinose T.M."/>
            <person name="Onuma R."/>
            <person name="Fujiwara T."/>
            <person name="Yamashita S."/>
            <person name="Jong L.W."/>
            <person name="Tomita R."/>
            <person name="Iwane A.H."/>
            <person name="Miyagishima S.Y."/>
        </authorList>
    </citation>
    <scope>NUCLEOTIDE SEQUENCE</scope>
    <source>
        <strain evidence="7">NBRC 102759</strain>
    </source>
</reference>
<dbReference type="InterPro" id="IPR001179">
    <property type="entry name" value="PPIase_FKBP_dom"/>
</dbReference>
<dbReference type="PANTHER" id="PTHR43811:SF19">
    <property type="entry name" value="39 KDA FK506-BINDING NUCLEAR PROTEIN"/>
    <property type="match status" value="1"/>
</dbReference>
<evidence type="ECO:0000256" key="5">
    <source>
        <dbReference type="PROSITE-ProRule" id="PRU00277"/>
    </source>
</evidence>
<gene>
    <name evidence="7" type="ORF">GpartN1_g1232.t1</name>
</gene>
<comment type="caution">
    <text evidence="7">The sequence shown here is derived from an EMBL/GenBank/DDBJ whole genome shotgun (WGS) entry which is preliminary data.</text>
</comment>
<dbReference type="Gene3D" id="3.10.50.40">
    <property type="match status" value="1"/>
</dbReference>
<dbReference type="InterPro" id="IPR046357">
    <property type="entry name" value="PPIase_dom_sf"/>
</dbReference>
<reference evidence="7" key="2">
    <citation type="submission" date="2022-01" db="EMBL/GenBank/DDBJ databases">
        <authorList>
            <person name="Hirooka S."/>
            <person name="Miyagishima S.Y."/>
        </authorList>
    </citation>
    <scope>NUCLEOTIDE SEQUENCE</scope>
    <source>
        <strain evidence="7">NBRC 102759</strain>
    </source>
</reference>
<sequence length="253" mass="28527">MEVRLVKPCNFVTLYNFVRSSGTKKLFPVECSKSCCKQRRPFSFSCRSGRRIICCNMLEWNCSRRVYLKLAILFGFSAILPNRLLAEMVPQSSEGMPTVFKTAGGTEYIDFRVGSGDRPAWGDMVVIHYVIYTVEGGELRKFYSTYDDKQPFAFRHGNGQTIKGLEEGIDSMKVGGRRRMIIPGPLAYSVAGLGPIPPSTSVRKKLAESLRHGSVLALDVELLKIWKDPVGMEYYTDFVPDVSKIPRSIFLKK</sequence>
<dbReference type="EC" id="5.2.1.8" evidence="2 5"/>
<keyword evidence="4 5" id="KW-0413">Isomerase</keyword>
<dbReference type="PANTHER" id="PTHR43811">
    <property type="entry name" value="FKBP-TYPE PEPTIDYL-PROLYL CIS-TRANS ISOMERASE FKPA"/>
    <property type="match status" value="1"/>
</dbReference>
<keyword evidence="3 5" id="KW-0697">Rotamase</keyword>
<dbReference type="PROSITE" id="PS50059">
    <property type="entry name" value="FKBP_PPIASE"/>
    <property type="match status" value="1"/>
</dbReference>
<evidence type="ECO:0000256" key="1">
    <source>
        <dbReference type="ARBA" id="ARBA00000971"/>
    </source>
</evidence>
<accession>A0A9C7PS56</accession>
<dbReference type="Proteomes" id="UP001061958">
    <property type="component" value="Unassembled WGS sequence"/>
</dbReference>
<dbReference type="OrthoDB" id="1902587at2759"/>